<organism evidence="2 3">
    <name type="scientific">Thiomonas delicata</name>
    <name type="common">Thiomonas cuprina</name>
    <dbReference type="NCBI Taxonomy" id="364030"/>
    <lineage>
        <taxon>Bacteria</taxon>
        <taxon>Pseudomonadati</taxon>
        <taxon>Pseudomonadota</taxon>
        <taxon>Betaproteobacteria</taxon>
        <taxon>Burkholderiales</taxon>
        <taxon>Thiomonas</taxon>
    </lineage>
</organism>
<dbReference type="AlphaFoldDB" id="A0A238DA31"/>
<dbReference type="Gene3D" id="3.30.460.10">
    <property type="entry name" value="Beta Polymerase, domain 2"/>
    <property type="match status" value="1"/>
</dbReference>
<dbReference type="SUPFAM" id="SSF81301">
    <property type="entry name" value="Nucleotidyltransferase"/>
    <property type="match status" value="1"/>
</dbReference>
<dbReference type="InterPro" id="IPR043519">
    <property type="entry name" value="NT_sf"/>
</dbReference>
<proteinExistence type="predicted"/>
<protein>
    <submittedName>
        <fullName evidence="2">Nucleotidyltransferase</fullName>
    </submittedName>
</protein>
<dbReference type="CDD" id="cd05403">
    <property type="entry name" value="NT_KNTase_like"/>
    <property type="match status" value="1"/>
</dbReference>
<evidence type="ECO:0000313" key="2">
    <source>
        <dbReference type="EMBL" id="SBP90020.1"/>
    </source>
</evidence>
<sequence>MDAHTIDPDTERAVKQFLGLLAGRYDLAGAMLYGSRARGTHQPDSDADVAVLLRGEHLRLLPTTLAMADAAYDVLLETGVNITPLPIWMDEWEHPETYSNPALLRNIAREGVRL</sequence>
<keyword evidence="2" id="KW-0808">Transferase</keyword>
<dbReference type="GO" id="GO:0016779">
    <property type="term" value="F:nucleotidyltransferase activity"/>
    <property type="evidence" value="ECO:0007669"/>
    <property type="project" value="InterPro"/>
</dbReference>
<gene>
    <name evidence="2" type="ORF">THIARS_90170</name>
</gene>
<dbReference type="RefSeq" id="WP_094161965.1">
    <property type="nucleotide sequence ID" value="NZ_LT592171.1"/>
</dbReference>
<feature type="domain" description="Polymerase nucleotidyl transferase" evidence="1">
    <location>
        <begin position="21"/>
        <end position="65"/>
    </location>
</feature>
<evidence type="ECO:0000259" key="1">
    <source>
        <dbReference type="Pfam" id="PF01909"/>
    </source>
</evidence>
<dbReference type="InterPro" id="IPR002934">
    <property type="entry name" value="Polymerase_NTP_transf_dom"/>
</dbReference>
<evidence type="ECO:0000313" key="3">
    <source>
        <dbReference type="Proteomes" id="UP000214566"/>
    </source>
</evidence>
<accession>A0A238DA31</accession>
<keyword evidence="3" id="KW-1185">Reference proteome</keyword>
<reference evidence="2 3" key="1">
    <citation type="submission" date="2016-06" db="EMBL/GenBank/DDBJ databases">
        <authorList>
            <person name="Kjaerup R.B."/>
            <person name="Dalgaard T.S."/>
            <person name="Juul-Madsen H.R."/>
        </authorList>
    </citation>
    <scope>NUCLEOTIDE SEQUENCE [LARGE SCALE GENOMIC DNA]</scope>
    <source>
        <strain evidence="2 3">DSM 16361</strain>
    </source>
</reference>
<dbReference type="EMBL" id="FLMQ01000058">
    <property type="protein sequence ID" value="SBP90020.1"/>
    <property type="molecule type" value="Genomic_DNA"/>
</dbReference>
<dbReference type="Proteomes" id="UP000214566">
    <property type="component" value="Unassembled WGS sequence"/>
</dbReference>
<name>A0A238DA31_THIDL</name>
<dbReference type="Pfam" id="PF01909">
    <property type="entry name" value="NTP_transf_2"/>
    <property type="match status" value="1"/>
</dbReference>
<dbReference type="OrthoDB" id="9803106at2"/>